<dbReference type="AlphaFoldDB" id="A0AAT9P1K6"/>
<sequence>MSKDEKEYYVLSIPYDSAYGIYDTFQQALEEGNRPENEWLKLILYKTKMNRALKSEDVIGRFRDGKYISSEE</sequence>
<name>A0AAT9P1K6_9STAP</name>
<organism evidence="1">
    <name type="scientific">Macrococcus psychrotolerans</name>
    <dbReference type="NCBI Taxonomy" id="3039389"/>
    <lineage>
        <taxon>Bacteria</taxon>
        <taxon>Bacillati</taxon>
        <taxon>Bacillota</taxon>
        <taxon>Bacilli</taxon>
        <taxon>Bacillales</taxon>
        <taxon>Staphylococcaceae</taxon>
        <taxon>Macrococcus</taxon>
    </lineage>
</organism>
<dbReference type="EMBL" id="CP079955">
    <property type="protein sequence ID" value="QYA32002.1"/>
    <property type="molecule type" value="Genomic_DNA"/>
</dbReference>
<accession>A0AAT9P1K6</accession>
<evidence type="ECO:0000313" key="1">
    <source>
        <dbReference type="EMBL" id="QYA32002.1"/>
    </source>
</evidence>
<protein>
    <submittedName>
        <fullName evidence="1">Uncharacterized protein</fullName>
    </submittedName>
</protein>
<proteinExistence type="predicted"/>
<gene>
    <name evidence="1" type="ORF">KYI10_06265</name>
</gene>
<reference evidence="1" key="1">
    <citation type="submission" date="2021-07" db="EMBL/GenBank/DDBJ databases">
        <title>Prevalence and characterization of methicillin-resistant Macrococcus spp. in food producing animals and meat in Switzerland in 2019.</title>
        <authorList>
            <person name="Keller J.E."/>
            <person name="Schwendener S."/>
            <person name="Neuenschwander J."/>
            <person name="Overesch G."/>
            <person name="Perreten V."/>
        </authorList>
    </citation>
    <scope>NUCLEOTIDE SEQUENCE</scope>
    <source>
        <strain evidence="1">19Msa1099</strain>
    </source>
</reference>